<dbReference type="InterPro" id="IPR051310">
    <property type="entry name" value="MCP_chemotaxis"/>
</dbReference>
<keyword evidence="10" id="KW-1185">Reference proteome</keyword>
<evidence type="ECO:0000256" key="3">
    <source>
        <dbReference type="ARBA" id="ARBA00029447"/>
    </source>
</evidence>
<evidence type="ECO:0000259" key="7">
    <source>
        <dbReference type="PROSITE" id="PS50111"/>
    </source>
</evidence>
<dbReference type="SMART" id="SM00283">
    <property type="entry name" value="MA"/>
    <property type="match status" value="1"/>
</dbReference>
<organism evidence="9 10">
    <name type="scientific">Larsenimonas suaedae</name>
    <dbReference type="NCBI Taxonomy" id="1851019"/>
    <lineage>
        <taxon>Bacteria</taxon>
        <taxon>Pseudomonadati</taxon>
        <taxon>Pseudomonadota</taxon>
        <taxon>Gammaproteobacteria</taxon>
        <taxon>Oceanospirillales</taxon>
        <taxon>Halomonadaceae</taxon>
        <taxon>Larsenimonas</taxon>
    </lineage>
</organism>
<sequence length="592" mass="63950">MSTRFHSLKFKYGAAFISVALLMIIVTGLSEYMLESVKQRMNEFSGKFNTSISAVLNADRDLYQAHTAELNYLQSTPGTERAQGYKATFEENAQQAFDRMQVYKNTLSDYPELITPLADFEARFDQWKQVADEVLTLHAAGNSEQALALSRGAYQTQFDQLRALYDLAGESAGAKTDALGAETLERVGFFEVMILIVALLATTLAIAIAIVGPRRLTKSIQALIDRVEDITRGEGDLTQRLSTDRKDELGKMAQAFNHFIDHIDRTLGGIRTSSDNVRSTSKEIARSSSDMAARTEKTAANLQQTTASMEDITSAVNKTSQAARDASTLADSTAQLTRGGQKAIEQVEHTVAAINDSSVKASDIITLIDGIAFQTNLLALNASVEAARAGEHGRGFAVVAHEVRTLSGRVSDASHNIRELMETSVENARNGTELVKQASEAMASILNSVEEVNDIINRISVESQSQSEGVSQINHAINELDHITQQNAAMVEESSAAAADMSEQATKLHEVIGSFKLSSHANTGASSAKAPAHSRPRAASPSVNSQKPAGTYAPKAPQSVNKREHAPLRPAPAAKPASTTVMTSDDDDWTEF</sequence>
<evidence type="ECO:0000259" key="8">
    <source>
        <dbReference type="PROSITE" id="PS50885"/>
    </source>
</evidence>
<dbReference type="SUPFAM" id="SSF58104">
    <property type="entry name" value="Methyl-accepting chemotaxis protein (MCP) signaling domain"/>
    <property type="match status" value="1"/>
</dbReference>
<evidence type="ECO:0000256" key="2">
    <source>
        <dbReference type="ARBA" id="ARBA00023224"/>
    </source>
</evidence>
<dbReference type="InterPro" id="IPR024478">
    <property type="entry name" value="HlyB_4HB_MCP"/>
</dbReference>
<dbReference type="InterPro" id="IPR004089">
    <property type="entry name" value="MCPsignal_dom"/>
</dbReference>
<feature type="transmembrane region" description="Helical" evidence="6">
    <location>
        <begin position="12"/>
        <end position="34"/>
    </location>
</feature>
<dbReference type="Pfam" id="PF12729">
    <property type="entry name" value="4HB_MCP_1"/>
    <property type="match status" value="1"/>
</dbReference>
<evidence type="ECO:0000256" key="5">
    <source>
        <dbReference type="SAM" id="MobiDB-lite"/>
    </source>
</evidence>
<accession>A0ABU1GYI3</accession>
<feature type="compositionally biased region" description="Low complexity" evidence="5">
    <location>
        <begin position="525"/>
        <end position="542"/>
    </location>
</feature>
<dbReference type="PANTHER" id="PTHR43531">
    <property type="entry name" value="PROTEIN ICFG"/>
    <property type="match status" value="1"/>
</dbReference>
<dbReference type="InterPro" id="IPR003660">
    <property type="entry name" value="HAMP_dom"/>
</dbReference>
<evidence type="ECO:0000313" key="9">
    <source>
        <dbReference type="EMBL" id="MDR5896383.1"/>
    </source>
</evidence>
<evidence type="ECO:0000256" key="6">
    <source>
        <dbReference type="SAM" id="Phobius"/>
    </source>
</evidence>
<dbReference type="PANTHER" id="PTHR43531:SF11">
    <property type="entry name" value="METHYL-ACCEPTING CHEMOTAXIS PROTEIN 3"/>
    <property type="match status" value="1"/>
</dbReference>
<dbReference type="EMBL" id="JARWAO010000005">
    <property type="protein sequence ID" value="MDR5896383.1"/>
    <property type="molecule type" value="Genomic_DNA"/>
</dbReference>
<keyword evidence="1" id="KW-0145">Chemotaxis</keyword>
<dbReference type="CDD" id="cd06225">
    <property type="entry name" value="HAMP"/>
    <property type="match status" value="1"/>
</dbReference>
<dbReference type="Pfam" id="PF00015">
    <property type="entry name" value="MCPsignal"/>
    <property type="match status" value="1"/>
</dbReference>
<dbReference type="SMART" id="SM00304">
    <property type="entry name" value="HAMP"/>
    <property type="match status" value="1"/>
</dbReference>
<keyword evidence="6" id="KW-1133">Transmembrane helix</keyword>
<evidence type="ECO:0000256" key="1">
    <source>
        <dbReference type="ARBA" id="ARBA00022500"/>
    </source>
</evidence>
<evidence type="ECO:0000313" key="10">
    <source>
        <dbReference type="Proteomes" id="UP001269375"/>
    </source>
</evidence>
<keyword evidence="6" id="KW-0472">Membrane</keyword>
<dbReference type="PROSITE" id="PS50885">
    <property type="entry name" value="HAMP"/>
    <property type="match status" value="1"/>
</dbReference>
<dbReference type="PRINTS" id="PR00260">
    <property type="entry name" value="CHEMTRNSDUCR"/>
</dbReference>
<dbReference type="Pfam" id="PF00672">
    <property type="entry name" value="HAMP"/>
    <property type="match status" value="1"/>
</dbReference>
<keyword evidence="6" id="KW-0812">Transmembrane</keyword>
<feature type="domain" description="HAMP" evidence="8">
    <location>
        <begin position="214"/>
        <end position="268"/>
    </location>
</feature>
<evidence type="ECO:0000256" key="4">
    <source>
        <dbReference type="PROSITE-ProRule" id="PRU00284"/>
    </source>
</evidence>
<dbReference type="Proteomes" id="UP001269375">
    <property type="component" value="Unassembled WGS sequence"/>
</dbReference>
<keyword evidence="2 4" id="KW-0807">Transducer</keyword>
<dbReference type="InterPro" id="IPR004090">
    <property type="entry name" value="Chemotax_Me-accpt_rcpt"/>
</dbReference>
<gene>
    <name evidence="9" type="ORF">QC825_09895</name>
</gene>
<name>A0ABU1GYI3_9GAMM</name>
<protein>
    <submittedName>
        <fullName evidence="9">Methyl-accepting chemotaxis protein</fullName>
    </submittedName>
</protein>
<dbReference type="CDD" id="cd11386">
    <property type="entry name" value="MCP_signal"/>
    <property type="match status" value="1"/>
</dbReference>
<dbReference type="PROSITE" id="PS50111">
    <property type="entry name" value="CHEMOTAXIS_TRANSDUC_2"/>
    <property type="match status" value="1"/>
</dbReference>
<proteinExistence type="inferred from homology"/>
<dbReference type="Gene3D" id="1.10.287.950">
    <property type="entry name" value="Methyl-accepting chemotaxis protein"/>
    <property type="match status" value="1"/>
</dbReference>
<comment type="similarity">
    <text evidence="3">Belongs to the methyl-accepting chemotaxis (MCP) protein family.</text>
</comment>
<feature type="region of interest" description="Disordered" evidence="5">
    <location>
        <begin position="521"/>
        <end position="592"/>
    </location>
</feature>
<feature type="domain" description="Methyl-accepting transducer" evidence="7">
    <location>
        <begin position="273"/>
        <end position="502"/>
    </location>
</feature>
<dbReference type="RefSeq" id="WP_251593955.1">
    <property type="nucleotide sequence ID" value="NZ_JAMLJI010000003.1"/>
</dbReference>
<reference evidence="9 10" key="1">
    <citation type="submission" date="2023-04" db="EMBL/GenBank/DDBJ databases">
        <title>A long-awaited taxogenomic arrangement of the family Halomonadaceae.</title>
        <authorList>
            <person name="De La Haba R."/>
            <person name="Chuvochina M."/>
            <person name="Wittouck S."/>
            <person name="Arahal D.R."/>
            <person name="Sanchez-Porro C."/>
            <person name="Hugenholtz P."/>
            <person name="Ventosa A."/>
        </authorList>
    </citation>
    <scope>NUCLEOTIDE SEQUENCE [LARGE SCALE GENOMIC DNA]</scope>
    <source>
        <strain evidence="9 10">DSM 22428</strain>
    </source>
</reference>
<comment type="caution">
    <text evidence="9">The sequence shown here is derived from an EMBL/GenBank/DDBJ whole genome shotgun (WGS) entry which is preliminary data.</text>
</comment>
<feature type="transmembrane region" description="Helical" evidence="6">
    <location>
        <begin position="192"/>
        <end position="212"/>
    </location>
</feature>